<proteinExistence type="inferred from homology"/>
<evidence type="ECO:0000256" key="11">
    <source>
        <dbReference type="SAM" id="Coils"/>
    </source>
</evidence>
<gene>
    <name evidence="10" type="primary">glyS</name>
    <name evidence="13" type="ORF">F9802_00890</name>
</gene>
<comment type="catalytic activity">
    <reaction evidence="9 10">
        <text>tRNA(Gly) + glycine + ATP = glycyl-tRNA(Gly) + AMP + diphosphate</text>
        <dbReference type="Rhea" id="RHEA:16013"/>
        <dbReference type="Rhea" id="RHEA-COMP:9664"/>
        <dbReference type="Rhea" id="RHEA-COMP:9683"/>
        <dbReference type="ChEBI" id="CHEBI:30616"/>
        <dbReference type="ChEBI" id="CHEBI:33019"/>
        <dbReference type="ChEBI" id="CHEBI:57305"/>
        <dbReference type="ChEBI" id="CHEBI:78442"/>
        <dbReference type="ChEBI" id="CHEBI:78522"/>
        <dbReference type="ChEBI" id="CHEBI:456215"/>
        <dbReference type="EC" id="6.1.1.14"/>
    </reaction>
</comment>
<keyword evidence="8 10" id="KW-0030">Aminoacyl-tRNA synthetase</keyword>
<dbReference type="InterPro" id="IPR008909">
    <property type="entry name" value="DALR_anticod-bd"/>
</dbReference>
<evidence type="ECO:0000256" key="5">
    <source>
        <dbReference type="ARBA" id="ARBA00022741"/>
    </source>
</evidence>
<dbReference type="PRINTS" id="PR01045">
    <property type="entry name" value="TRNASYNTHGB"/>
</dbReference>
<evidence type="ECO:0000256" key="4">
    <source>
        <dbReference type="ARBA" id="ARBA00022598"/>
    </source>
</evidence>
<evidence type="ECO:0000256" key="1">
    <source>
        <dbReference type="ARBA" id="ARBA00004496"/>
    </source>
</evidence>
<dbReference type="EC" id="6.1.1.14" evidence="10"/>
<evidence type="ECO:0000259" key="12">
    <source>
        <dbReference type="Pfam" id="PF05746"/>
    </source>
</evidence>
<comment type="similarity">
    <text evidence="2 10">Belongs to the class-II aminoacyl-tRNA synthetase family.</text>
</comment>
<evidence type="ECO:0000256" key="7">
    <source>
        <dbReference type="ARBA" id="ARBA00022917"/>
    </source>
</evidence>
<dbReference type="AlphaFoldDB" id="A0A6I1FJ59"/>
<evidence type="ECO:0000313" key="14">
    <source>
        <dbReference type="Proteomes" id="UP000429595"/>
    </source>
</evidence>
<keyword evidence="14" id="KW-1185">Reference proteome</keyword>
<dbReference type="PANTHER" id="PTHR30075:SF2">
    <property type="entry name" value="GLYCINE--TRNA LIGASE, CHLOROPLASTIC_MITOCHONDRIAL 2"/>
    <property type="match status" value="1"/>
</dbReference>
<evidence type="ECO:0000256" key="3">
    <source>
        <dbReference type="ARBA" id="ARBA00022490"/>
    </source>
</evidence>
<keyword evidence="3 10" id="KW-0963">Cytoplasm</keyword>
<dbReference type="EMBL" id="WEIO01000001">
    <property type="protein sequence ID" value="KAB7708739.1"/>
    <property type="molecule type" value="Genomic_DNA"/>
</dbReference>
<evidence type="ECO:0000313" key="13">
    <source>
        <dbReference type="EMBL" id="KAB7708739.1"/>
    </source>
</evidence>
<dbReference type="SUPFAM" id="SSF109604">
    <property type="entry name" value="HD-domain/PDEase-like"/>
    <property type="match status" value="1"/>
</dbReference>
<feature type="domain" description="DALR anticodon binding" evidence="12">
    <location>
        <begin position="585"/>
        <end position="675"/>
    </location>
</feature>
<keyword evidence="11" id="KW-0175">Coiled coil</keyword>
<dbReference type="GO" id="GO:0006426">
    <property type="term" value="P:glycyl-tRNA aminoacylation"/>
    <property type="evidence" value="ECO:0007669"/>
    <property type="project" value="UniProtKB-UniRule"/>
</dbReference>
<comment type="caution">
    <text evidence="13">The sequence shown here is derived from an EMBL/GenBank/DDBJ whole genome shotgun (WGS) entry which is preliminary data.</text>
</comment>
<keyword evidence="4 10" id="KW-0436">Ligase</keyword>
<dbReference type="GO" id="GO:0006420">
    <property type="term" value="P:arginyl-tRNA aminoacylation"/>
    <property type="evidence" value="ECO:0007669"/>
    <property type="project" value="InterPro"/>
</dbReference>
<comment type="subcellular location">
    <subcellularLocation>
        <location evidence="1 10">Cytoplasm</location>
    </subcellularLocation>
</comment>
<keyword evidence="6 10" id="KW-0067">ATP-binding</keyword>
<dbReference type="RefSeq" id="WP_152149266.1">
    <property type="nucleotide sequence ID" value="NZ_WEIO01000001.1"/>
</dbReference>
<name>A0A6I1FJ59_9BACI</name>
<dbReference type="HAMAP" id="MF_00255">
    <property type="entry name" value="Gly_tRNA_synth_beta"/>
    <property type="match status" value="1"/>
</dbReference>
<evidence type="ECO:0000256" key="8">
    <source>
        <dbReference type="ARBA" id="ARBA00023146"/>
    </source>
</evidence>
<reference evidence="13 14" key="1">
    <citation type="submission" date="2019-10" db="EMBL/GenBank/DDBJ databases">
        <title>Bacillus aerolatum sp. nov., isolated from bioaerosol of sport playgrounds.</title>
        <authorList>
            <person name="Chen P."/>
            <person name="Zhang G."/>
        </authorList>
    </citation>
    <scope>NUCLEOTIDE SEQUENCE [LARGE SCALE GENOMIC DNA]</scope>
    <source>
        <strain evidence="13 14">CX253</strain>
    </source>
</reference>
<dbReference type="InterPro" id="IPR015944">
    <property type="entry name" value="Gly-tRNA-synth_bsu"/>
</dbReference>
<evidence type="ECO:0000256" key="10">
    <source>
        <dbReference type="HAMAP-Rule" id="MF_00255"/>
    </source>
</evidence>
<dbReference type="Proteomes" id="UP000429595">
    <property type="component" value="Unassembled WGS sequence"/>
</dbReference>
<dbReference type="InterPro" id="IPR006194">
    <property type="entry name" value="Gly-tRNA-synth_heterodimer"/>
</dbReference>
<dbReference type="NCBIfam" id="TIGR00211">
    <property type="entry name" value="glyS"/>
    <property type="match status" value="1"/>
</dbReference>
<keyword evidence="7 10" id="KW-0648">Protein biosynthesis</keyword>
<evidence type="ECO:0000256" key="9">
    <source>
        <dbReference type="ARBA" id="ARBA00047937"/>
    </source>
</evidence>
<dbReference type="GO" id="GO:0005829">
    <property type="term" value="C:cytosol"/>
    <property type="evidence" value="ECO:0007669"/>
    <property type="project" value="TreeGrafter"/>
</dbReference>
<protein>
    <recommendedName>
        <fullName evidence="10">Glycine--tRNA ligase beta subunit</fullName>
        <ecNumber evidence="10">6.1.1.14</ecNumber>
    </recommendedName>
    <alternativeName>
        <fullName evidence="10">Glycyl-tRNA synthetase beta subunit</fullName>
        <shortName evidence="10">GlyRS</shortName>
    </alternativeName>
</protein>
<dbReference type="GO" id="GO:0005524">
    <property type="term" value="F:ATP binding"/>
    <property type="evidence" value="ECO:0007669"/>
    <property type="project" value="UniProtKB-UniRule"/>
</dbReference>
<feature type="coiled-coil region" evidence="11">
    <location>
        <begin position="365"/>
        <end position="392"/>
    </location>
</feature>
<dbReference type="PROSITE" id="PS50861">
    <property type="entry name" value="AA_TRNA_LIGASE_II_GLYAB"/>
    <property type="match status" value="1"/>
</dbReference>
<dbReference type="Pfam" id="PF05746">
    <property type="entry name" value="DALR_1"/>
    <property type="match status" value="1"/>
</dbReference>
<dbReference type="GO" id="GO:0004820">
    <property type="term" value="F:glycine-tRNA ligase activity"/>
    <property type="evidence" value="ECO:0007669"/>
    <property type="project" value="UniProtKB-UniRule"/>
</dbReference>
<sequence length="690" mass="78366">MNKRDLLLEVGLEEMPARFVTDSMNQLGSRVEEFLQERKISYGNIKLYSTPRRLAVFVQGVAEAQEDIEEEAKGPAKKIALQEDGSWSKAAIGFTRGQGMSVEDIYFKEVNGVEYVHVNKFVKGKPAIDLLPQLREVIVGLHFGKNMRWADNELRYIRPIKWIVALFGSEVIPFEIINVSTWQKTQGHRFLGETVTITSPAEYEEQLKAQFVIADPAERKDMIRRQLAQLEAENSWVIPVDEGLLEEVNNLVEYPTALSGSFNREFLELPEEVLITSMKEHQRYFPVKDETNTLLPFFVTVRNGDSRSLDKVARGNEKVLRARLADADFFYKEDQSKDIDFFLSKLQAIVYHEKIGTLAEKVSRIRRLSAKLSELAGAMKEEQEKVDRAAEICKFDLVTQMVYEFPELQGIMGEKYALQKGEDREVAQAVNEHYEPRHADGEAPRAFTGAIVSLADKLDTIVSCFAVDILPTGSQDPYALRRQAAGIVLILEEKKWNIPLETVLETAIAVVKEDGIGEKETGLLLEELTAFFKLRIKHSLQERNVRYDFIDAVLAGRVGSLPSLFAKAAVLMTHKEEAGFKETAEALSRVANIAKKAEVQSSINEQLFENKEEKVLYKEFLRVQQGLEETGEAEEQFALLESLKQPIEQYFDHTMVMADDAAVKENRLNQMRKLAALILEFADFNKLLVK</sequence>
<comment type="subunit">
    <text evidence="10">Tetramer of two alpha and two beta subunits.</text>
</comment>
<dbReference type="Pfam" id="PF02092">
    <property type="entry name" value="tRNA_synt_2f"/>
    <property type="match status" value="1"/>
</dbReference>
<keyword evidence="5 10" id="KW-0547">Nucleotide-binding</keyword>
<organism evidence="13 14">
    <name type="scientific">Bacillus aerolatus</name>
    <dbReference type="NCBI Taxonomy" id="2653354"/>
    <lineage>
        <taxon>Bacteria</taxon>
        <taxon>Bacillati</taxon>
        <taxon>Bacillota</taxon>
        <taxon>Bacilli</taxon>
        <taxon>Bacillales</taxon>
        <taxon>Bacillaceae</taxon>
        <taxon>Bacillus</taxon>
    </lineage>
</organism>
<evidence type="ECO:0000256" key="6">
    <source>
        <dbReference type="ARBA" id="ARBA00022840"/>
    </source>
</evidence>
<dbReference type="GO" id="GO:0004814">
    <property type="term" value="F:arginine-tRNA ligase activity"/>
    <property type="evidence" value="ECO:0007669"/>
    <property type="project" value="InterPro"/>
</dbReference>
<accession>A0A6I1FJ59</accession>
<dbReference type="PANTHER" id="PTHR30075">
    <property type="entry name" value="GLYCYL-TRNA SYNTHETASE"/>
    <property type="match status" value="1"/>
</dbReference>
<evidence type="ECO:0000256" key="2">
    <source>
        <dbReference type="ARBA" id="ARBA00008226"/>
    </source>
</evidence>